<evidence type="ECO:0000313" key="8">
    <source>
        <dbReference type="EMBL" id="PCE30151.1"/>
    </source>
</evidence>
<feature type="region of interest" description="Disordered" evidence="3">
    <location>
        <begin position="1513"/>
        <end position="1537"/>
    </location>
</feature>
<dbReference type="GO" id="GO:0043041">
    <property type="term" value="P:amino acid activation for nonribosomal peptide biosynthetic process"/>
    <property type="evidence" value="ECO:0007669"/>
    <property type="project" value="TreeGrafter"/>
</dbReference>
<dbReference type="PROSITE" id="PS00455">
    <property type="entry name" value="AMP_BINDING"/>
    <property type="match status" value="1"/>
</dbReference>
<dbReference type="SUPFAM" id="SSF47336">
    <property type="entry name" value="ACP-like"/>
    <property type="match status" value="1"/>
</dbReference>
<feature type="domain" description="AMP-dependent synthetase/ligase" evidence="4">
    <location>
        <begin position="470"/>
        <end position="822"/>
    </location>
</feature>
<dbReference type="Gene3D" id="1.10.1200.10">
    <property type="entry name" value="ACP-like"/>
    <property type="match status" value="1"/>
</dbReference>
<dbReference type="Gene3D" id="3.30.559.30">
    <property type="entry name" value="Nonribosomal peptide synthetase, condensation domain"/>
    <property type="match status" value="2"/>
</dbReference>
<dbReference type="PANTHER" id="PTHR45527:SF1">
    <property type="entry name" value="FATTY ACID SYNTHASE"/>
    <property type="match status" value="1"/>
</dbReference>
<dbReference type="Pfam" id="PF13193">
    <property type="entry name" value="AMP-binding_C"/>
    <property type="match status" value="1"/>
</dbReference>
<dbReference type="Pfam" id="PF00501">
    <property type="entry name" value="AMP-binding"/>
    <property type="match status" value="1"/>
</dbReference>
<dbReference type="PANTHER" id="PTHR45527">
    <property type="entry name" value="NONRIBOSOMAL PEPTIDE SYNTHETASE"/>
    <property type="match status" value="1"/>
</dbReference>
<reference evidence="8 9" key="1">
    <citation type="submission" date="2017-01" db="EMBL/GenBank/DDBJ databases">
        <title>Whole-Genome Shotgun Sequencing of Two beta-Proteobacterial Species in Search of the Bulgecin Biosynthetic Cluster.</title>
        <authorList>
            <person name="Horsman M.E."/>
            <person name="Marous D.R."/>
            <person name="Li R."/>
            <person name="Oliver R.A."/>
            <person name="Byun B."/>
            <person name="Emrich S.J."/>
            <person name="Boggess B."/>
            <person name="Townsend C.A."/>
            <person name="Mobashery S."/>
        </authorList>
    </citation>
    <scope>NUCLEOTIDE SEQUENCE [LARGE SCALE GENOMIC DNA]</scope>
    <source>
        <strain evidence="8 9">ATCC 31433</strain>
    </source>
</reference>
<dbReference type="SUPFAM" id="SSF52777">
    <property type="entry name" value="CoA-dependent acyltransferases"/>
    <property type="match status" value="4"/>
</dbReference>
<dbReference type="InterPro" id="IPR036736">
    <property type="entry name" value="ACP-like_sf"/>
</dbReference>
<dbReference type="Gene3D" id="3.30.300.30">
    <property type="match status" value="1"/>
</dbReference>
<dbReference type="InterPro" id="IPR010071">
    <property type="entry name" value="AA_adenyl_dom"/>
</dbReference>
<dbReference type="GO" id="GO:0003824">
    <property type="term" value="F:catalytic activity"/>
    <property type="evidence" value="ECO:0007669"/>
    <property type="project" value="InterPro"/>
</dbReference>
<dbReference type="InterPro" id="IPR025110">
    <property type="entry name" value="AMP-bd_C"/>
</dbReference>
<dbReference type="Proteomes" id="UP000217994">
    <property type="component" value="Unassembled WGS sequence"/>
</dbReference>
<keyword evidence="2" id="KW-0597">Phosphoprotein</keyword>
<dbReference type="SUPFAM" id="SSF56801">
    <property type="entry name" value="Acetyl-CoA synthetase-like"/>
    <property type="match status" value="1"/>
</dbReference>
<dbReference type="Pfam" id="PF00550">
    <property type="entry name" value="PP-binding"/>
    <property type="match status" value="1"/>
</dbReference>
<comment type="caution">
    <text evidence="8">The sequence shown here is derived from an EMBL/GenBank/DDBJ whole genome shotgun (WGS) entry which is preliminary data.</text>
</comment>
<evidence type="ECO:0000259" key="7">
    <source>
        <dbReference type="Pfam" id="PF13193"/>
    </source>
</evidence>
<dbReference type="NCBIfam" id="TIGR01733">
    <property type="entry name" value="AA-adenyl-dom"/>
    <property type="match status" value="1"/>
</dbReference>
<sequence length="1537" mass="168672">MKTTDLFPCAYGQEGLYFLDRIAAAAALYTVPYTLEFAADIDRGALAAALDGLVARHDALRASFVEIDGQVHQRIGDAARCELDWQDLADLDDDVRAATVDTLSQRFAARGFDLARGPLIRAMLVRLARERHLLLLGIHHIVFDGWSAQVLAQELDTLYQACRRGGTPDLPDPPAQYREFAQWQRERYAHHEMADDLAYWQAALRGAPTVLNLPFDRPRAAVRRYAGDLVRANLPPDAAAGFAALLDALGTTPFVLFATLANVLLHRLSGERDLCVGYPVAGRHHVEFEDTIGLFTNMLVLRSRVDEATTFRMAVERTQQQVLDAFDHAAMPFDRLVEVLEPARSLGWHPLFQVCVTHEADDQGWVLDGVRARDAHIPTHTAKFDLLLAIEQDTDQQWRLKAEYSTELFERTTIDRMLAQLMRLVASAAGDPDQPIGRLRLLDDATLDWLMRMGTGPTPALPSASIATLFEAQAARTPEHAALVHGAHELTYDALNALANRLAWRLKALHVGPETPVGLLTGRGFNMVVGILGILKAGGCYVPLDSNYQAERLNHLLHNSGIAIVVREPQFRTALLDAASGLTFVELAPVAPDPAACSDESANPPRLETPAQLAYIMYTSGSTGRPKGVAIDHRAIARLVLDNPFLPFERGLTIPQLASASFDPSTLEIWGALLHGGTVALVENHLMLDPAEFSAFLQRHRIRAINFASTLLSRLSHEMPGMFVDVEHILFGGDRADAAALLRLRETGVRAELINGYGPTEVTTLSCTHVVRDEDLRDGDVPIGRPFANTCAHILDEDMQPVPVGVPGELYLGGAGLARGYYRQPDLTAERFVPNPFAGAPGSRLYRTGDICVRDARGDIRYKGRRDGQVKIDGFRVEFGEVLAELLKHPDVNEAVVDVELDGLGQKRLVAYVVLERDGPEPSVRAIRQWMSDRLPAYLSPKRIYAVPGIPLTSHGKPDLAALRAHAHEPGRTPEPQGGAATGLSAQFFALTRALLNVDALATDESFYVNGGSSLSAIRLAARCARELGHKLPFAVLLGNASLAECAEALEPVAAETPRPRGDAHREPATEPLSAPQLGLYFIDKATTGNSSYAIRYVLEFDGVVDPAPLGAAFDLLIERHEALRTTFIETGAQVHQHIGAAEPFELGWLDLSTLDAAARDAALHDATRDFAVRPFDLARGPLLQATLVRMAQERHLLLFGIHHIVVDGWSAQIMARELDMLYRAFRHGRAPVLPDTPGQYREFVRWQRDVYAHGDLPGDLAYWRDTLRGAPALLNLPLDRPRPPVRSHTGGVARIALSPDATAAFAAQVKALQTTPFVLFATAVSALLHRISSERDICIGYPVAGRGRPEFENTLGLFANLLVLRTRFDEQATFRDAVAHTRQRVHDALDHAHLPFDRLVEALEPARSLGWHPLFQVCVTHETDERMWELDGIRAREIELPAQTAKFDLSFALCDGPDGMTISVEYAADLFLEHSARGFLDSLVALLAAMHADPDRTVLQALDVQSFRKPRTGLRSARNAGAAPAPAERVSAGTRE</sequence>
<name>A0A2A4F9U4_9BURK</name>
<accession>A0A2A4F9U4</accession>
<feature type="domain" description="AMP-binding enzyme C-terminal" evidence="7">
    <location>
        <begin position="886"/>
        <end position="957"/>
    </location>
</feature>
<dbReference type="InterPro" id="IPR000873">
    <property type="entry name" value="AMP-dep_synth/lig_dom"/>
</dbReference>
<feature type="domain" description="Condensation" evidence="6">
    <location>
        <begin position="1072"/>
        <end position="1500"/>
    </location>
</feature>
<evidence type="ECO:0000256" key="1">
    <source>
        <dbReference type="ARBA" id="ARBA00022450"/>
    </source>
</evidence>
<feature type="domain" description="Condensation" evidence="6">
    <location>
        <begin position="12"/>
        <end position="446"/>
    </location>
</feature>
<feature type="domain" description="Carrier" evidence="5">
    <location>
        <begin position="994"/>
        <end position="1050"/>
    </location>
</feature>
<dbReference type="InterPro" id="IPR045851">
    <property type="entry name" value="AMP-bd_C_sf"/>
</dbReference>
<evidence type="ECO:0000259" key="6">
    <source>
        <dbReference type="Pfam" id="PF00668"/>
    </source>
</evidence>
<dbReference type="InterPro" id="IPR001242">
    <property type="entry name" value="Condensation_dom"/>
</dbReference>
<evidence type="ECO:0000256" key="2">
    <source>
        <dbReference type="ARBA" id="ARBA00022553"/>
    </source>
</evidence>
<evidence type="ECO:0000259" key="4">
    <source>
        <dbReference type="Pfam" id="PF00501"/>
    </source>
</evidence>
<dbReference type="FunFam" id="2.30.38.10:FF:000001">
    <property type="entry name" value="Non-ribosomal peptide synthetase PvdI"/>
    <property type="match status" value="1"/>
</dbReference>
<dbReference type="InterPro" id="IPR020845">
    <property type="entry name" value="AMP-binding_CS"/>
</dbReference>
<keyword evidence="1" id="KW-0596">Phosphopantetheine</keyword>
<proteinExistence type="predicted"/>
<dbReference type="CDD" id="cd12117">
    <property type="entry name" value="A_NRPS_Srf_like"/>
    <property type="match status" value="1"/>
</dbReference>
<evidence type="ECO:0000259" key="5">
    <source>
        <dbReference type="Pfam" id="PF00550"/>
    </source>
</evidence>
<dbReference type="Gene3D" id="3.40.50.980">
    <property type="match status" value="2"/>
</dbReference>
<dbReference type="CDD" id="cd19531">
    <property type="entry name" value="LCL_NRPS-like"/>
    <property type="match status" value="2"/>
</dbReference>
<dbReference type="GO" id="GO:0044550">
    <property type="term" value="P:secondary metabolite biosynthetic process"/>
    <property type="evidence" value="ECO:0007669"/>
    <property type="project" value="TreeGrafter"/>
</dbReference>
<feature type="compositionally biased region" description="Low complexity" evidence="3">
    <location>
        <begin position="1517"/>
        <end position="1537"/>
    </location>
</feature>
<dbReference type="FunFam" id="3.40.50.980:FF:000001">
    <property type="entry name" value="Non-ribosomal peptide synthetase"/>
    <property type="match status" value="1"/>
</dbReference>
<organism evidence="8 9">
    <name type="scientific">Burkholderia ubonensis subsp. mesacidophila</name>
    <dbReference type="NCBI Taxonomy" id="265293"/>
    <lineage>
        <taxon>Bacteria</taxon>
        <taxon>Pseudomonadati</taxon>
        <taxon>Pseudomonadota</taxon>
        <taxon>Betaproteobacteria</taxon>
        <taxon>Burkholderiales</taxon>
        <taxon>Burkholderiaceae</taxon>
        <taxon>Burkholderia</taxon>
        <taxon>Burkholderia cepacia complex</taxon>
    </lineage>
</organism>
<evidence type="ECO:0000256" key="3">
    <source>
        <dbReference type="SAM" id="MobiDB-lite"/>
    </source>
</evidence>
<dbReference type="Gene3D" id="2.30.38.10">
    <property type="entry name" value="Luciferase, Domain 3"/>
    <property type="match status" value="1"/>
</dbReference>
<gene>
    <name evidence="8" type="ORF">BZL54_22120</name>
</gene>
<dbReference type="EMBL" id="MTZU01000069">
    <property type="protein sequence ID" value="PCE30151.1"/>
    <property type="molecule type" value="Genomic_DNA"/>
</dbReference>
<dbReference type="Pfam" id="PF00668">
    <property type="entry name" value="Condensation"/>
    <property type="match status" value="2"/>
</dbReference>
<evidence type="ECO:0000313" key="9">
    <source>
        <dbReference type="Proteomes" id="UP000217994"/>
    </source>
</evidence>
<evidence type="ECO:0008006" key="10">
    <source>
        <dbReference type="Google" id="ProtNLM"/>
    </source>
</evidence>
<dbReference type="GO" id="GO:0005737">
    <property type="term" value="C:cytoplasm"/>
    <property type="evidence" value="ECO:0007669"/>
    <property type="project" value="TreeGrafter"/>
</dbReference>
<dbReference type="InterPro" id="IPR023213">
    <property type="entry name" value="CAT-like_dom_sf"/>
</dbReference>
<dbReference type="GO" id="GO:0031177">
    <property type="term" value="F:phosphopantetheine binding"/>
    <property type="evidence" value="ECO:0007669"/>
    <property type="project" value="TreeGrafter"/>
</dbReference>
<dbReference type="Gene3D" id="3.30.559.10">
    <property type="entry name" value="Chloramphenicol acetyltransferase-like domain"/>
    <property type="match status" value="2"/>
</dbReference>
<dbReference type="InterPro" id="IPR009081">
    <property type="entry name" value="PP-bd_ACP"/>
</dbReference>
<protein>
    <recommendedName>
        <fullName evidence="10">Non-ribosomal peptide synthetase</fullName>
    </recommendedName>
</protein>